<reference evidence="5 6" key="1">
    <citation type="submission" date="2014-04" db="EMBL/GenBank/DDBJ databases">
        <authorList>
            <consortium name="DOE Joint Genome Institute"/>
            <person name="Kuo A."/>
            <person name="Tarkka M."/>
            <person name="Buscot F."/>
            <person name="Kohler A."/>
            <person name="Nagy L.G."/>
            <person name="Floudas D."/>
            <person name="Copeland A."/>
            <person name="Barry K.W."/>
            <person name="Cichocki N."/>
            <person name="Veneault-Fourrey C."/>
            <person name="LaButti K."/>
            <person name="Lindquist E.A."/>
            <person name="Lipzen A."/>
            <person name="Lundell T."/>
            <person name="Morin E."/>
            <person name="Murat C."/>
            <person name="Sun H."/>
            <person name="Tunlid A."/>
            <person name="Henrissat B."/>
            <person name="Grigoriev I.V."/>
            <person name="Hibbett D.S."/>
            <person name="Martin F."/>
            <person name="Nordberg H.P."/>
            <person name="Cantor M.N."/>
            <person name="Hua S.X."/>
        </authorList>
    </citation>
    <scope>NUCLEOTIDE SEQUENCE [LARGE SCALE GENOMIC DNA]</scope>
    <source>
        <strain evidence="5 6">F 1598</strain>
    </source>
</reference>
<proteinExistence type="inferred from homology"/>
<protein>
    <recommendedName>
        <fullName evidence="4">SHSP domain-containing protein</fullName>
    </recommendedName>
</protein>
<evidence type="ECO:0000256" key="1">
    <source>
        <dbReference type="ARBA" id="ARBA00023016"/>
    </source>
</evidence>
<keyword evidence="1" id="KW-0346">Stress response</keyword>
<accession>A0A0C3AW31</accession>
<dbReference type="PANTHER" id="PTHR11527">
    <property type="entry name" value="HEAT-SHOCK PROTEIN 20 FAMILY MEMBER"/>
    <property type="match status" value="1"/>
</dbReference>
<dbReference type="Gene3D" id="2.60.40.790">
    <property type="match status" value="1"/>
</dbReference>
<dbReference type="OrthoDB" id="1431247at2759"/>
<dbReference type="PROSITE" id="PS01031">
    <property type="entry name" value="SHSP"/>
    <property type="match status" value="1"/>
</dbReference>
<evidence type="ECO:0000259" key="4">
    <source>
        <dbReference type="PROSITE" id="PS01031"/>
    </source>
</evidence>
<sequence length="118" mass="13287">LRRFIIRADVHYDADSKLLTVHLELPGLKKRDLSITLSTCVYNRVRQVVIAGRSKPMLPETGYAIRERKFGEFSRTFAVPPETKSEDVSAEMQDGLLVLKISMGPPADSEDSQEIAIR</sequence>
<dbReference type="AlphaFoldDB" id="A0A0C3AW31"/>
<dbReference type="InterPro" id="IPR002068">
    <property type="entry name" value="A-crystallin/Hsp20_dom"/>
</dbReference>
<evidence type="ECO:0000256" key="3">
    <source>
        <dbReference type="RuleBase" id="RU003616"/>
    </source>
</evidence>
<reference evidence="6" key="2">
    <citation type="submission" date="2015-01" db="EMBL/GenBank/DDBJ databases">
        <title>Evolutionary Origins and Diversification of the Mycorrhizal Mutualists.</title>
        <authorList>
            <consortium name="DOE Joint Genome Institute"/>
            <consortium name="Mycorrhizal Genomics Consortium"/>
            <person name="Kohler A."/>
            <person name="Kuo A."/>
            <person name="Nagy L.G."/>
            <person name="Floudas D."/>
            <person name="Copeland A."/>
            <person name="Barry K.W."/>
            <person name="Cichocki N."/>
            <person name="Veneault-Fourrey C."/>
            <person name="LaButti K."/>
            <person name="Lindquist E.A."/>
            <person name="Lipzen A."/>
            <person name="Lundell T."/>
            <person name="Morin E."/>
            <person name="Murat C."/>
            <person name="Riley R."/>
            <person name="Ohm R."/>
            <person name="Sun H."/>
            <person name="Tunlid A."/>
            <person name="Henrissat B."/>
            <person name="Grigoriev I.V."/>
            <person name="Hibbett D.S."/>
            <person name="Martin F."/>
        </authorList>
    </citation>
    <scope>NUCLEOTIDE SEQUENCE [LARGE SCALE GENOMIC DNA]</scope>
    <source>
        <strain evidence="6">F 1598</strain>
    </source>
</reference>
<feature type="domain" description="SHSP" evidence="4">
    <location>
        <begin position="1"/>
        <end position="118"/>
    </location>
</feature>
<dbReference type="InParanoid" id="A0A0C3AW31"/>
<evidence type="ECO:0000313" key="5">
    <source>
        <dbReference type="EMBL" id="KIM78218.1"/>
    </source>
</evidence>
<dbReference type="Pfam" id="PF00011">
    <property type="entry name" value="HSP20"/>
    <property type="match status" value="1"/>
</dbReference>
<name>A0A0C3AW31_PILCF</name>
<feature type="non-terminal residue" evidence="5">
    <location>
        <position position="1"/>
    </location>
</feature>
<keyword evidence="6" id="KW-1185">Reference proteome</keyword>
<dbReference type="Proteomes" id="UP000054166">
    <property type="component" value="Unassembled WGS sequence"/>
</dbReference>
<dbReference type="EMBL" id="KN833018">
    <property type="protein sequence ID" value="KIM78218.1"/>
    <property type="molecule type" value="Genomic_DNA"/>
</dbReference>
<evidence type="ECO:0000313" key="6">
    <source>
        <dbReference type="Proteomes" id="UP000054166"/>
    </source>
</evidence>
<dbReference type="InterPro" id="IPR008978">
    <property type="entry name" value="HSP20-like_chaperone"/>
</dbReference>
<organism evidence="5 6">
    <name type="scientific">Piloderma croceum (strain F 1598)</name>
    <dbReference type="NCBI Taxonomy" id="765440"/>
    <lineage>
        <taxon>Eukaryota</taxon>
        <taxon>Fungi</taxon>
        <taxon>Dikarya</taxon>
        <taxon>Basidiomycota</taxon>
        <taxon>Agaricomycotina</taxon>
        <taxon>Agaricomycetes</taxon>
        <taxon>Agaricomycetidae</taxon>
        <taxon>Atheliales</taxon>
        <taxon>Atheliaceae</taxon>
        <taxon>Piloderma</taxon>
    </lineage>
</organism>
<gene>
    <name evidence="5" type="ORF">PILCRDRAFT_75792</name>
</gene>
<dbReference type="InterPro" id="IPR031107">
    <property type="entry name" value="Small_HSP"/>
</dbReference>
<comment type="similarity">
    <text evidence="2 3">Belongs to the small heat shock protein (HSP20) family.</text>
</comment>
<dbReference type="CDD" id="cd06464">
    <property type="entry name" value="ACD_sHsps-like"/>
    <property type="match status" value="1"/>
</dbReference>
<dbReference type="STRING" id="765440.A0A0C3AW31"/>
<dbReference type="HOGENOM" id="CLU_046737_8_11_1"/>
<evidence type="ECO:0000256" key="2">
    <source>
        <dbReference type="PROSITE-ProRule" id="PRU00285"/>
    </source>
</evidence>
<dbReference type="SUPFAM" id="SSF49764">
    <property type="entry name" value="HSP20-like chaperones"/>
    <property type="match status" value="1"/>
</dbReference>